<accession>A0A7W9JL75</accession>
<gene>
    <name evidence="1" type="ORF">HDA33_002233</name>
</gene>
<dbReference type="SUPFAM" id="SSF51569">
    <property type="entry name" value="Aldolase"/>
    <property type="match status" value="1"/>
</dbReference>
<organism evidence="1 2">
    <name type="scientific">Micrococcus endophyticus</name>
    <dbReference type="NCBI Taxonomy" id="455343"/>
    <lineage>
        <taxon>Bacteria</taxon>
        <taxon>Bacillati</taxon>
        <taxon>Actinomycetota</taxon>
        <taxon>Actinomycetes</taxon>
        <taxon>Micrococcales</taxon>
        <taxon>Micrococcaceae</taxon>
        <taxon>Micrococcus</taxon>
    </lineage>
</organism>
<comment type="caution">
    <text evidence="1">The sequence shown here is derived from an EMBL/GenBank/DDBJ whole genome shotgun (WGS) entry which is preliminary data.</text>
</comment>
<sequence length="140" mass="15266">MEQQFGLARQILVTGLVPIIEPEVDIRSPRKAEVEDQLKAAILAQLDKLGDDQSVILKVTLPERADFYREFVDHPRVIRVLALSGGYTRAQATTLLARNHGVIASFSRALTEGLSTAQSPAQFNAVLDEAINAIATASRT</sequence>
<proteinExistence type="predicted"/>
<dbReference type="EC" id="4.1.2.13" evidence="1"/>
<keyword evidence="2" id="KW-1185">Reference proteome</keyword>
<protein>
    <submittedName>
        <fullName evidence="1">Fructose-bisphosphate aldolase class I</fullName>
        <ecNumber evidence="1">4.1.2.13</ecNumber>
    </submittedName>
</protein>
<name>A0A7W9JL75_9MICC</name>
<dbReference type="AlphaFoldDB" id="A0A7W9JL75"/>
<dbReference type="Proteomes" id="UP000567246">
    <property type="component" value="Unassembled WGS sequence"/>
</dbReference>
<dbReference type="GO" id="GO:0004332">
    <property type="term" value="F:fructose-bisphosphate aldolase activity"/>
    <property type="evidence" value="ECO:0007669"/>
    <property type="project" value="UniProtKB-EC"/>
</dbReference>
<dbReference type="InterPro" id="IPR013785">
    <property type="entry name" value="Aldolase_TIM"/>
</dbReference>
<keyword evidence="1" id="KW-0456">Lyase</keyword>
<evidence type="ECO:0000313" key="2">
    <source>
        <dbReference type="Proteomes" id="UP000567246"/>
    </source>
</evidence>
<dbReference type="EMBL" id="JACHMW010000001">
    <property type="protein sequence ID" value="MBB5849669.1"/>
    <property type="molecule type" value="Genomic_DNA"/>
</dbReference>
<evidence type="ECO:0000313" key="1">
    <source>
        <dbReference type="EMBL" id="MBB5849669.1"/>
    </source>
</evidence>
<dbReference type="Gene3D" id="3.20.20.70">
    <property type="entry name" value="Aldolase class I"/>
    <property type="match status" value="1"/>
</dbReference>
<reference evidence="1 2" key="1">
    <citation type="submission" date="2020-08" db="EMBL/GenBank/DDBJ databases">
        <title>Sequencing the genomes of 1000 actinobacteria strains.</title>
        <authorList>
            <person name="Klenk H.-P."/>
        </authorList>
    </citation>
    <scope>NUCLEOTIDE SEQUENCE [LARGE SCALE GENOMIC DNA]</scope>
    <source>
        <strain evidence="1 2">DSM 17945</strain>
    </source>
</reference>